<proteinExistence type="predicted"/>
<accession>A0A4Y9SNT0</accession>
<dbReference type="OrthoDB" id="9153193at2"/>
<dbReference type="EMBL" id="SPVG01000057">
    <property type="protein sequence ID" value="TFW28151.1"/>
    <property type="molecule type" value="Genomic_DNA"/>
</dbReference>
<name>A0A4Y9SNT0_9BURK</name>
<evidence type="ECO:0000313" key="1">
    <source>
        <dbReference type="EMBL" id="TFW28151.1"/>
    </source>
</evidence>
<protein>
    <submittedName>
        <fullName evidence="1">Uncharacterized protein</fullName>
    </submittedName>
</protein>
<organism evidence="1 2">
    <name type="scientific">Duganella callida</name>
    <dbReference type="NCBI Taxonomy" id="2561932"/>
    <lineage>
        <taxon>Bacteria</taxon>
        <taxon>Pseudomonadati</taxon>
        <taxon>Pseudomonadota</taxon>
        <taxon>Betaproteobacteria</taxon>
        <taxon>Burkholderiales</taxon>
        <taxon>Oxalobacteraceae</taxon>
        <taxon>Telluria group</taxon>
        <taxon>Duganella</taxon>
    </lineage>
</organism>
<evidence type="ECO:0000313" key="2">
    <source>
        <dbReference type="Proteomes" id="UP000297729"/>
    </source>
</evidence>
<sequence>MYTLCFIALQELASLAGIEDRSGRTVLVFCYARLAVKIAPCPLELATMPLFDNAKYLIRANLEEVQRGGRARAVVIGDFTPAQFETINQIKASVGLPLLESPEIVFIGSHVYNSRVIRDGYSLDDVMLQIESVLVATAIVLTSPRMTAIRSTVPRQDGYGNEVLDEAVFECTQRKPRAELYSVMPKGDRIKPPKPQQ</sequence>
<dbReference type="AlphaFoldDB" id="A0A4Y9SNT0"/>
<dbReference type="Proteomes" id="UP000297729">
    <property type="component" value="Unassembled WGS sequence"/>
</dbReference>
<keyword evidence="2" id="KW-1185">Reference proteome</keyword>
<gene>
    <name evidence="1" type="ORF">E4L98_05905</name>
</gene>
<comment type="caution">
    <text evidence="1">The sequence shown here is derived from an EMBL/GenBank/DDBJ whole genome shotgun (WGS) entry which is preliminary data.</text>
</comment>
<reference evidence="1 2" key="1">
    <citation type="submission" date="2019-03" db="EMBL/GenBank/DDBJ databases">
        <title>Draft Genome Sequence of Duganella callidus sp. nov., a Novel Duganella Species Isolated from Cultivated Soil.</title>
        <authorList>
            <person name="Raths R."/>
            <person name="Peta V."/>
            <person name="Bucking H."/>
        </authorList>
    </citation>
    <scope>NUCLEOTIDE SEQUENCE [LARGE SCALE GENOMIC DNA]</scope>
    <source>
        <strain evidence="1 2">DN04</strain>
    </source>
</reference>
<dbReference type="RefSeq" id="WP_135200641.1">
    <property type="nucleotide sequence ID" value="NZ_SPVG01000057.1"/>
</dbReference>